<evidence type="ECO:0000256" key="3">
    <source>
        <dbReference type="ARBA" id="ARBA00004496"/>
    </source>
</evidence>
<evidence type="ECO:0000313" key="21">
    <source>
        <dbReference type="Proteomes" id="UP001139289"/>
    </source>
</evidence>
<feature type="transmembrane region" description="Helical" evidence="18">
    <location>
        <begin position="140"/>
        <end position="163"/>
    </location>
</feature>
<evidence type="ECO:0000256" key="15">
    <source>
        <dbReference type="ARBA" id="ARBA00030800"/>
    </source>
</evidence>
<dbReference type="GO" id="GO:0046872">
    <property type="term" value="F:metal ion binding"/>
    <property type="evidence" value="ECO:0007669"/>
    <property type="project" value="UniProtKB-KW"/>
</dbReference>
<keyword evidence="11" id="KW-0408">Iron</keyword>
<feature type="coiled-coil region" evidence="16">
    <location>
        <begin position="170"/>
        <end position="204"/>
    </location>
</feature>
<dbReference type="SUPFAM" id="SSF55874">
    <property type="entry name" value="ATPase domain of HSP90 chaperone/DNA topoisomerase II/histidine kinase"/>
    <property type="match status" value="1"/>
</dbReference>
<comment type="function">
    <text evidence="14">Member of the two-component regulatory system NreB/NreC involved in the control of dissimilatory nitrate/nitrite reduction in response to oxygen. NreB functions as a direct oxygen sensor histidine kinase which is autophosphorylated, in the absence of oxygen, probably at the conserved histidine residue, and transfers its phosphate group probably to a conserved aspartate residue of NreC. NreB/NreC activates the expression of the nitrate (narGHJI) and nitrite (nir) reductase operons, as well as the putative nitrate transporter gene narT.</text>
</comment>
<keyword evidence="21" id="KW-1185">Reference proteome</keyword>
<evidence type="ECO:0000256" key="6">
    <source>
        <dbReference type="ARBA" id="ARBA00022485"/>
    </source>
</evidence>
<feature type="transmembrane region" description="Helical" evidence="18">
    <location>
        <begin position="77"/>
        <end position="105"/>
    </location>
</feature>
<keyword evidence="18" id="KW-1133">Transmembrane helix</keyword>
<comment type="cofactor">
    <cofactor evidence="2">
        <name>[4Fe-4S] cluster</name>
        <dbReference type="ChEBI" id="CHEBI:49883"/>
    </cofactor>
</comment>
<evidence type="ECO:0000256" key="17">
    <source>
        <dbReference type="SAM" id="MobiDB-lite"/>
    </source>
</evidence>
<dbReference type="GO" id="GO:0016020">
    <property type="term" value="C:membrane"/>
    <property type="evidence" value="ECO:0007669"/>
    <property type="project" value="InterPro"/>
</dbReference>
<feature type="domain" description="Histidine kinase" evidence="19">
    <location>
        <begin position="206"/>
        <end position="393"/>
    </location>
</feature>
<keyword evidence="18" id="KW-0812">Transmembrane</keyword>
<dbReference type="InterPro" id="IPR005467">
    <property type="entry name" value="His_kinase_dom"/>
</dbReference>
<reference evidence="20" key="1">
    <citation type="submission" date="2021-04" db="EMBL/GenBank/DDBJ databases">
        <title>Microbacterium tenobrionis sp. nov. and Microbacterium allomyrinae sp. nov., isolated from larvae of Tenobrio molitor and Allomyrina dichotoma, respectively.</title>
        <authorList>
            <person name="Lee S.D."/>
        </authorList>
    </citation>
    <scope>NUCLEOTIDE SEQUENCE</scope>
    <source>
        <strain evidence="20">YMB-B2</strain>
    </source>
</reference>
<dbReference type="RefSeq" id="WP_175985351.1">
    <property type="nucleotide sequence ID" value="NZ_JAGTTM010000006.1"/>
</dbReference>
<dbReference type="PANTHER" id="PTHR24421">
    <property type="entry name" value="NITRATE/NITRITE SENSOR PROTEIN NARX-RELATED"/>
    <property type="match status" value="1"/>
</dbReference>
<keyword evidence="9" id="KW-0479">Metal-binding</keyword>
<organism evidence="20 21">
    <name type="scientific">Microbacterium tenebrionis</name>
    <dbReference type="NCBI Taxonomy" id="2830665"/>
    <lineage>
        <taxon>Bacteria</taxon>
        <taxon>Bacillati</taxon>
        <taxon>Actinomycetota</taxon>
        <taxon>Actinomycetes</taxon>
        <taxon>Micrococcales</taxon>
        <taxon>Microbacteriaceae</taxon>
        <taxon>Microbacterium</taxon>
    </lineage>
</organism>
<evidence type="ECO:0000256" key="7">
    <source>
        <dbReference type="ARBA" id="ARBA00022490"/>
    </source>
</evidence>
<dbReference type="Pfam" id="PF02518">
    <property type="entry name" value="HATPase_c"/>
    <property type="match status" value="1"/>
</dbReference>
<evidence type="ECO:0000259" key="19">
    <source>
        <dbReference type="PROSITE" id="PS50109"/>
    </source>
</evidence>
<keyword evidence="7" id="KW-0963">Cytoplasm</keyword>
<feature type="transmembrane region" description="Helical" evidence="18">
    <location>
        <begin position="47"/>
        <end position="65"/>
    </location>
</feature>
<evidence type="ECO:0000256" key="10">
    <source>
        <dbReference type="ARBA" id="ARBA00022777"/>
    </source>
</evidence>
<keyword evidence="13" id="KW-0411">Iron-sulfur</keyword>
<dbReference type="EC" id="2.7.13.3" evidence="4"/>
<accession>A0A9X1LQM8</accession>
<keyword evidence="12" id="KW-0902">Two-component regulatory system</keyword>
<dbReference type="Proteomes" id="UP001139289">
    <property type="component" value="Unassembled WGS sequence"/>
</dbReference>
<dbReference type="EMBL" id="JAGTTM010000006">
    <property type="protein sequence ID" value="MCC2030322.1"/>
    <property type="molecule type" value="Genomic_DNA"/>
</dbReference>
<dbReference type="Gene3D" id="1.20.5.1930">
    <property type="match status" value="1"/>
</dbReference>
<dbReference type="InterPro" id="IPR003594">
    <property type="entry name" value="HATPase_dom"/>
</dbReference>
<comment type="subcellular location">
    <subcellularLocation>
        <location evidence="3">Cytoplasm</location>
    </subcellularLocation>
</comment>
<evidence type="ECO:0000256" key="5">
    <source>
        <dbReference type="ARBA" id="ARBA00017322"/>
    </source>
</evidence>
<evidence type="ECO:0000256" key="2">
    <source>
        <dbReference type="ARBA" id="ARBA00001966"/>
    </source>
</evidence>
<keyword evidence="18" id="KW-0472">Membrane</keyword>
<evidence type="ECO:0000256" key="11">
    <source>
        <dbReference type="ARBA" id="ARBA00023004"/>
    </source>
</evidence>
<evidence type="ECO:0000256" key="16">
    <source>
        <dbReference type="SAM" id="Coils"/>
    </source>
</evidence>
<dbReference type="PIRSF" id="PIRSF037434">
    <property type="entry name" value="STHK_ChrS"/>
    <property type="match status" value="1"/>
</dbReference>
<dbReference type="Pfam" id="PF07730">
    <property type="entry name" value="HisKA_3"/>
    <property type="match status" value="1"/>
</dbReference>
<dbReference type="PRINTS" id="PR00344">
    <property type="entry name" value="BCTRLSENSOR"/>
</dbReference>
<dbReference type="SMART" id="SM00387">
    <property type="entry name" value="HATPase_c"/>
    <property type="match status" value="1"/>
</dbReference>
<feature type="transmembrane region" description="Helical" evidence="18">
    <location>
        <begin position="117"/>
        <end position="134"/>
    </location>
</feature>
<keyword evidence="6" id="KW-0004">4Fe-4S</keyword>
<keyword evidence="8" id="KW-0808">Transferase</keyword>
<sequence length="408" mass="42565">MSSSPASAAPGADPARQRMLTVARFALHLITAILSAVTAFRAIATGVPLLPAMLAAGAFLAWYATGAAFARGRFSTWWLAGLGVLWGGMLLISAEFVWLSFPLLLLAGHVLRRWRSVAFALPVLVAAIAAPIVHQVPITFAHIAGPLLGGGFALAISLGYDALLRDAAERERLIASLVRTQDEMAAVQEELARTQRDAGAAQERTRLARDLHDTIAQELSSMVLMARSGDAERLPEIESLAQHSLTDLRRIVAALAPAELEGAALAAAIERMLDAVRRDTGIETSLHADADLPPLSTAHEVAFLRVAQSALANVRQHAGAATVSVAFAADAGTVTMTVTDDGDGFTVGETAGSTTSYGLSAMRSRLREFGGALELRSAPGEGTTLVAALPALPSPPGALPSPRAGDGR</sequence>
<evidence type="ECO:0000256" key="12">
    <source>
        <dbReference type="ARBA" id="ARBA00023012"/>
    </source>
</evidence>
<dbReference type="Gene3D" id="3.30.565.10">
    <property type="entry name" value="Histidine kinase-like ATPase, C-terminal domain"/>
    <property type="match status" value="1"/>
</dbReference>
<name>A0A9X1LQM8_9MICO</name>
<evidence type="ECO:0000256" key="9">
    <source>
        <dbReference type="ARBA" id="ARBA00022723"/>
    </source>
</evidence>
<evidence type="ECO:0000256" key="1">
    <source>
        <dbReference type="ARBA" id="ARBA00000085"/>
    </source>
</evidence>
<dbReference type="InterPro" id="IPR011712">
    <property type="entry name" value="Sig_transdc_His_kin_sub3_dim/P"/>
</dbReference>
<dbReference type="PROSITE" id="PS50109">
    <property type="entry name" value="HIS_KIN"/>
    <property type="match status" value="1"/>
</dbReference>
<proteinExistence type="predicted"/>
<dbReference type="InterPro" id="IPR004358">
    <property type="entry name" value="Sig_transdc_His_kin-like_C"/>
</dbReference>
<feature type="region of interest" description="Disordered" evidence="17">
    <location>
        <begin position="389"/>
        <end position="408"/>
    </location>
</feature>
<comment type="catalytic activity">
    <reaction evidence="1">
        <text>ATP + protein L-histidine = ADP + protein N-phospho-L-histidine.</text>
        <dbReference type="EC" id="2.7.13.3"/>
    </reaction>
</comment>
<evidence type="ECO:0000256" key="13">
    <source>
        <dbReference type="ARBA" id="ARBA00023014"/>
    </source>
</evidence>
<comment type="caution">
    <text evidence="20">The sequence shown here is derived from an EMBL/GenBank/DDBJ whole genome shotgun (WGS) entry which is preliminary data.</text>
</comment>
<keyword evidence="10 20" id="KW-0418">Kinase</keyword>
<dbReference type="GO" id="GO:0000155">
    <property type="term" value="F:phosphorelay sensor kinase activity"/>
    <property type="evidence" value="ECO:0007669"/>
    <property type="project" value="InterPro"/>
</dbReference>
<dbReference type="GO" id="GO:0051539">
    <property type="term" value="F:4 iron, 4 sulfur cluster binding"/>
    <property type="evidence" value="ECO:0007669"/>
    <property type="project" value="UniProtKB-KW"/>
</dbReference>
<dbReference type="CDD" id="cd16917">
    <property type="entry name" value="HATPase_UhpB-NarQ-NarX-like"/>
    <property type="match status" value="1"/>
</dbReference>
<evidence type="ECO:0000256" key="8">
    <source>
        <dbReference type="ARBA" id="ARBA00022679"/>
    </source>
</evidence>
<gene>
    <name evidence="20" type="ORF">KEC56_12500</name>
</gene>
<dbReference type="GO" id="GO:0005737">
    <property type="term" value="C:cytoplasm"/>
    <property type="evidence" value="ECO:0007669"/>
    <property type="project" value="UniProtKB-SubCell"/>
</dbReference>
<evidence type="ECO:0000256" key="4">
    <source>
        <dbReference type="ARBA" id="ARBA00012438"/>
    </source>
</evidence>
<dbReference type="InterPro" id="IPR017205">
    <property type="entry name" value="Sig_transdc_His_kinase_ChrS"/>
</dbReference>
<evidence type="ECO:0000313" key="20">
    <source>
        <dbReference type="EMBL" id="MCC2030322.1"/>
    </source>
</evidence>
<evidence type="ECO:0000256" key="18">
    <source>
        <dbReference type="SAM" id="Phobius"/>
    </source>
</evidence>
<evidence type="ECO:0000256" key="14">
    <source>
        <dbReference type="ARBA" id="ARBA00024827"/>
    </source>
</evidence>
<keyword evidence="16" id="KW-0175">Coiled coil</keyword>
<dbReference type="AlphaFoldDB" id="A0A9X1LQM8"/>
<dbReference type="InterPro" id="IPR036890">
    <property type="entry name" value="HATPase_C_sf"/>
</dbReference>
<feature type="transmembrane region" description="Helical" evidence="18">
    <location>
        <begin position="20"/>
        <end position="40"/>
    </location>
</feature>
<dbReference type="GO" id="GO:0046983">
    <property type="term" value="F:protein dimerization activity"/>
    <property type="evidence" value="ECO:0007669"/>
    <property type="project" value="InterPro"/>
</dbReference>
<protein>
    <recommendedName>
        <fullName evidence="5">Oxygen sensor histidine kinase NreB</fullName>
        <ecNumber evidence="4">2.7.13.3</ecNumber>
    </recommendedName>
    <alternativeName>
        <fullName evidence="15">Nitrogen regulation protein B</fullName>
    </alternativeName>
</protein>
<dbReference type="InterPro" id="IPR050482">
    <property type="entry name" value="Sensor_HK_TwoCompSys"/>
</dbReference>